<dbReference type="EMBL" id="JACWZY010000001">
    <property type="protein sequence ID" value="MBD2699170.1"/>
    <property type="molecule type" value="Genomic_DNA"/>
</dbReference>
<gene>
    <name evidence="1" type="ORF">IC229_00880</name>
</gene>
<evidence type="ECO:0000313" key="1">
    <source>
        <dbReference type="EMBL" id="MBD2699170.1"/>
    </source>
</evidence>
<organism evidence="1 2">
    <name type="scientific">Spirosoma profusum</name>
    <dbReference type="NCBI Taxonomy" id="2771354"/>
    <lineage>
        <taxon>Bacteria</taxon>
        <taxon>Pseudomonadati</taxon>
        <taxon>Bacteroidota</taxon>
        <taxon>Cytophagia</taxon>
        <taxon>Cytophagales</taxon>
        <taxon>Cytophagaceae</taxon>
        <taxon>Spirosoma</taxon>
    </lineage>
</organism>
<accession>A0A926XZI5</accession>
<evidence type="ECO:0008006" key="3">
    <source>
        <dbReference type="Google" id="ProtNLM"/>
    </source>
</evidence>
<dbReference type="SUPFAM" id="SSF117074">
    <property type="entry name" value="Hypothetical protein PA1324"/>
    <property type="match status" value="1"/>
</dbReference>
<dbReference type="Proteomes" id="UP000598820">
    <property type="component" value="Unassembled WGS sequence"/>
</dbReference>
<dbReference type="RefSeq" id="WP_190885031.1">
    <property type="nucleotide sequence ID" value="NZ_JACWZY010000001.1"/>
</dbReference>
<protein>
    <recommendedName>
        <fullName evidence="3">SD-repeat containing protein B domain-containing protein</fullName>
    </recommendedName>
</protein>
<keyword evidence="2" id="KW-1185">Reference proteome</keyword>
<comment type="caution">
    <text evidence="1">The sequence shown here is derived from an EMBL/GenBank/DDBJ whole genome shotgun (WGS) entry which is preliminary data.</text>
</comment>
<proteinExistence type="predicted"/>
<dbReference type="InterPro" id="IPR013783">
    <property type="entry name" value="Ig-like_fold"/>
</dbReference>
<reference evidence="1" key="1">
    <citation type="submission" date="2020-09" db="EMBL/GenBank/DDBJ databases">
        <authorList>
            <person name="Kim M.K."/>
        </authorList>
    </citation>
    <scope>NUCLEOTIDE SEQUENCE</scope>
    <source>
        <strain evidence="1">BT702</strain>
    </source>
</reference>
<sequence>MKKGLFNVLQFLMALIGWGGYEVVAQNRIDVTIKYNTTTTLYEVYGRPNFTDPAFGVGAGTQISIVLPASVADNALTVTSVNGGAWSDASRVYAPAADPSNDFHGIATAGNYVSLVSGQEILFFTFGVTGVCLPGIRLFENLTDPSSSAPGFSGGDYKNYIGDALNFGDDVYQSNYYAPGGLCALPPTIAITTPPNGTTTTNTTPVVSGTATPLSSVTAGEGGNILCTTTADASGNWSCSGNTFPTGPHTVTAVTSNAAGVSPTATTNFTVVTGTTSLTGGPGSVFNDLNGNCVADAGETLTGLPATLFAKVINTASPTVAQQAVAVAPNGSFAFTGLANGTYTVIIDDNSLTTDVTPLAGYQNASRGPWVANNGVVTAPTPSQFCLQSNCPPFTLPTLSK</sequence>
<dbReference type="Gene3D" id="2.60.40.10">
    <property type="entry name" value="Immunoglobulins"/>
    <property type="match status" value="2"/>
</dbReference>
<evidence type="ECO:0000313" key="2">
    <source>
        <dbReference type="Proteomes" id="UP000598820"/>
    </source>
</evidence>
<name>A0A926XZI5_9BACT</name>
<dbReference type="AlphaFoldDB" id="A0A926XZI5"/>